<name>A0A4Y2CXZ5_ARAVE</name>
<proteinExistence type="predicted"/>
<accession>A0A4Y2CXZ5</accession>
<protein>
    <submittedName>
        <fullName evidence="1">Uncharacterized protein</fullName>
    </submittedName>
</protein>
<dbReference type="Proteomes" id="UP000499080">
    <property type="component" value="Unassembled WGS sequence"/>
</dbReference>
<organism evidence="1 2">
    <name type="scientific">Araneus ventricosus</name>
    <name type="common">Orbweaver spider</name>
    <name type="synonym">Epeira ventricosa</name>
    <dbReference type="NCBI Taxonomy" id="182803"/>
    <lineage>
        <taxon>Eukaryota</taxon>
        <taxon>Metazoa</taxon>
        <taxon>Ecdysozoa</taxon>
        <taxon>Arthropoda</taxon>
        <taxon>Chelicerata</taxon>
        <taxon>Arachnida</taxon>
        <taxon>Araneae</taxon>
        <taxon>Araneomorphae</taxon>
        <taxon>Entelegynae</taxon>
        <taxon>Araneoidea</taxon>
        <taxon>Araneidae</taxon>
        <taxon>Araneus</taxon>
    </lineage>
</organism>
<evidence type="ECO:0000313" key="1">
    <source>
        <dbReference type="EMBL" id="GBM08598.1"/>
    </source>
</evidence>
<evidence type="ECO:0000313" key="2">
    <source>
        <dbReference type="Proteomes" id="UP000499080"/>
    </source>
</evidence>
<gene>
    <name evidence="1" type="ORF">AVEN_52443_1</name>
</gene>
<reference evidence="1 2" key="1">
    <citation type="journal article" date="2019" name="Sci. Rep.">
        <title>Orb-weaving spider Araneus ventricosus genome elucidates the spidroin gene catalogue.</title>
        <authorList>
            <person name="Kono N."/>
            <person name="Nakamura H."/>
            <person name="Ohtoshi R."/>
            <person name="Moran D.A.P."/>
            <person name="Shinohara A."/>
            <person name="Yoshida Y."/>
            <person name="Fujiwara M."/>
            <person name="Mori M."/>
            <person name="Tomita M."/>
            <person name="Arakawa K."/>
        </authorList>
    </citation>
    <scope>NUCLEOTIDE SEQUENCE [LARGE SCALE GENOMIC DNA]</scope>
</reference>
<sequence length="113" mass="12719">MLDQQIGINETFNPNGINFNIGSFSYSSFTDFHIPFIASDLERLNALSNSPNTIFLHRAQRSGTCLALKAPMLPLRDIPNFVFYDLENKTEALMPVAANRIHTKNGIKSIYNI</sequence>
<dbReference type="EMBL" id="BGPR01000259">
    <property type="protein sequence ID" value="GBM08598.1"/>
    <property type="molecule type" value="Genomic_DNA"/>
</dbReference>
<keyword evidence="2" id="KW-1185">Reference proteome</keyword>
<dbReference type="AlphaFoldDB" id="A0A4Y2CXZ5"/>
<comment type="caution">
    <text evidence="1">The sequence shown here is derived from an EMBL/GenBank/DDBJ whole genome shotgun (WGS) entry which is preliminary data.</text>
</comment>